<evidence type="ECO:0000313" key="4">
    <source>
        <dbReference type="Proteomes" id="UP000316095"/>
    </source>
</evidence>
<protein>
    <submittedName>
        <fullName evidence="3">FG-GAP repeat protein</fullName>
    </submittedName>
</protein>
<dbReference type="Gene3D" id="2.130.10.130">
    <property type="entry name" value="Integrin alpha, N-terminal"/>
    <property type="match status" value="2"/>
</dbReference>
<evidence type="ECO:0000313" key="3">
    <source>
        <dbReference type="EMBL" id="TWT60598.1"/>
    </source>
</evidence>
<keyword evidence="1" id="KW-0732">Signal</keyword>
<dbReference type="Proteomes" id="UP000316095">
    <property type="component" value="Unassembled WGS sequence"/>
</dbReference>
<dbReference type="AlphaFoldDB" id="A0A5C5XCS9"/>
<dbReference type="EMBL" id="SJPG01000001">
    <property type="protein sequence ID" value="TWT60598.1"/>
    <property type="molecule type" value="Genomic_DNA"/>
</dbReference>
<keyword evidence="2" id="KW-0812">Transmembrane</keyword>
<dbReference type="OrthoDB" id="227135at2"/>
<keyword evidence="2" id="KW-1133">Transmembrane helix</keyword>
<dbReference type="PANTHER" id="PTHR44103">
    <property type="entry name" value="PROPROTEIN CONVERTASE P"/>
    <property type="match status" value="1"/>
</dbReference>
<name>A0A5C5XCS9_9PLAN</name>
<reference evidence="3 4" key="1">
    <citation type="submission" date="2019-02" db="EMBL/GenBank/DDBJ databases">
        <title>Deep-cultivation of Planctomycetes and their phenomic and genomic characterization uncovers novel biology.</title>
        <authorList>
            <person name="Wiegand S."/>
            <person name="Jogler M."/>
            <person name="Boedeker C."/>
            <person name="Pinto D."/>
            <person name="Vollmers J."/>
            <person name="Rivas-Marin E."/>
            <person name="Kohn T."/>
            <person name="Peeters S.H."/>
            <person name="Heuer A."/>
            <person name="Rast P."/>
            <person name="Oberbeckmann S."/>
            <person name="Bunk B."/>
            <person name="Jeske O."/>
            <person name="Meyerdierks A."/>
            <person name="Storesund J.E."/>
            <person name="Kallscheuer N."/>
            <person name="Luecker S."/>
            <person name="Lage O.M."/>
            <person name="Pohl T."/>
            <person name="Merkel B.J."/>
            <person name="Hornburger P."/>
            <person name="Mueller R.-W."/>
            <person name="Bruemmer F."/>
            <person name="Labrenz M."/>
            <person name="Spormann A.M."/>
            <person name="Op Den Camp H."/>
            <person name="Overmann J."/>
            <person name="Amann R."/>
            <person name="Jetten M.S.M."/>
            <person name="Mascher T."/>
            <person name="Medema M.H."/>
            <person name="Devos D.P."/>
            <person name="Kaster A.-K."/>
            <person name="Ovreas L."/>
            <person name="Rohde M."/>
            <person name="Galperin M.Y."/>
            <person name="Jogler C."/>
        </authorList>
    </citation>
    <scope>NUCLEOTIDE SEQUENCE [LARGE SCALE GENOMIC DNA]</scope>
    <source>
        <strain evidence="3 4">Pan54</strain>
    </source>
</reference>
<dbReference type="Pfam" id="PF13517">
    <property type="entry name" value="FG-GAP_3"/>
    <property type="match status" value="2"/>
</dbReference>
<feature type="transmembrane region" description="Helical" evidence="2">
    <location>
        <begin position="7"/>
        <end position="25"/>
    </location>
</feature>
<proteinExistence type="predicted"/>
<dbReference type="RefSeq" id="WP_146502696.1">
    <property type="nucleotide sequence ID" value="NZ_SJPG01000001.1"/>
</dbReference>
<evidence type="ECO:0000256" key="1">
    <source>
        <dbReference type="ARBA" id="ARBA00022729"/>
    </source>
</evidence>
<evidence type="ECO:0000256" key="2">
    <source>
        <dbReference type="SAM" id="Phobius"/>
    </source>
</evidence>
<dbReference type="InterPro" id="IPR028994">
    <property type="entry name" value="Integrin_alpha_N"/>
</dbReference>
<gene>
    <name evidence="3" type="ORF">Pan54_13120</name>
</gene>
<organism evidence="3 4">
    <name type="scientific">Rubinisphaera italica</name>
    <dbReference type="NCBI Taxonomy" id="2527969"/>
    <lineage>
        <taxon>Bacteria</taxon>
        <taxon>Pseudomonadati</taxon>
        <taxon>Planctomycetota</taxon>
        <taxon>Planctomycetia</taxon>
        <taxon>Planctomycetales</taxon>
        <taxon>Planctomycetaceae</taxon>
        <taxon>Rubinisphaera</taxon>
    </lineage>
</organism>
<dbReference type="InterPro" id="IPR013517">
    <property type="entry name" value="FG-GAP"/>
</dbReference>
<keyword evidence="2" id="KW-0472">Membrane</keyword>
<sequence>MSKKLQLICLLGLSFLIPLLIWHLLPLVPMSGSPEELFTGGKSYHTTLLPFDRHVLGESPVGLPIISHVQVVDFDGDGKNDIIACDVTKSCVTKISQSNSGEFIEQILIDNISAPAHATIIDLNQDGRNDVIVSVLGNILPDDNVIGRVEYYEQTDTGYKKRVLLDDVRRVADVQAADFDSDGDLDLVVAVFGYARGEILWLENMGDEVFLDHQLHSAPGTIHVPVADYDNDGDLDIAAIVSQDEEELWTFENTGDGNFRSHRIWRTVNLDLGSAGLVQSDLDNDGDMDLILPVGDNLEDTEAYPQPYHGCLWLENQGNWKFQMHRISDLGGTYAASVADLDDDGDKDVVLVSMTNDWYAAEHASLIWLENDGLQNFTSWQIDSEPIHLVTVATGDINGDGIKDIVTGSLNLRKPFERIGRITAWTGTGNH</sequence>
<accession>A0A5C5XCS9</accession>
<comment type="caution">
    <text evidence="3">The sequence shown here is derived from an EMBL/GenBank/DDBJ whole genome shotgun (WGS) entry which is preliminary data.</text>
</comment>
<dbReference type="PANTHER" id="PTHR44103:SF1">
    <property type="entry name" value="PROPROTEIN CONVERTASE P"/>
    <property type="match status" value="1"/>
</dbReference>
<keyword evidence="4" id="KW-1185">Reference proteome</keyword>
<dbReference type="SUPFAM" id="SSF69318">
    <property type="entry name" value="Integrin alpha N-terminal domain"/>
    <property type="match status" value="1"/>
</dbReference>